<feature type="binding site" description="axial binding residue" evidence="8">
    <location>
        <position position="105"/>
    </location>
    <ligand>
        <name>chlorophyll a</name>
        <dbReference type="ChEBI" id="CHEBI:58416"/>
        <label>2</label>
    </ligand>
    <ligandPart>
        <name>Mg</name>
        <dbReference type="ChEBI" id="CHEBI:25107"/>
    </ligandPart>
</feature>
<dbReference type="Pfam" id="PF00504">
    <property type="entry name" value="Chloroa_b-bind"/>
    <property type="match status" value="1"/>
</dbReference>
<evidence type="ECO:0000256" key="6">
    <source>
        <dbReference type="ARBA" id="ARBA00022640"/>
    </source>
</evidence>
<evidence type="ECO:0000256" key="8">
    <source>
        <dbReference type="PIRSR" id="PIRSR601344-1"/>
    </source>
</evidence>
<evidence type="ECO:0000256" key="2">
    <source>
        <dbReference type="ARBA" id="ARBA00004229"/>
    </source>
</evidence>
<evidence type="ECO:0000313" key="9">
    <source>
        <dbReference type="EMBL" id="KAK1735093.1"/>
    </source>
</evidence>
<feature type="binding site" evidence="8">
    <location>
        <position position="108"/>
    </location>
    <ligand>
        <name>chlorophyll a</name>
        <dbReference type="ChEBI" id="CHEBI:58416"/>
        <label>1</label>
    </ligand>
</feature>
<protein>
    <submittedName>
        <fullName evidence="9">Chlorophyll a-b binding domain-containing protein</fullName>
    </submittedName>
</protein>
<dbReference type="SUPFAM" id="SSF103511">
    <property type="entry name" value="Chlorophyll a-b binding protein"/>
    <property type="match status" value="1"/>
</dbReference>
<dbReference type="GO" id="GO:0009507">
    <property type="term" value="C:chloroplast"/>
    <property type="evidence" value="ECO:0007669"/>
    <property type="project" value="UniProtKB-SubCell"/>
</dbReference>
<comment type="similarity">
    <text evidence="3">Belongs to the fucoxanthin chlorophyll protein family.</text>
</comment>
<keyword evidence="10" id="KW-1185">Reference proteome</keyword>
<comment type="function">
    <text evidence="1">The light-harvesting complex (LHC) functions as a light receptor, it captures and delivers excitation energy to photosystems with which it is closely associated. Energy is transferred from the carotenoid and chlorophyll C (or B) to chlorophyll A and the photosynthetic reaction centers where it is used to synthesize ATP and reducing power.</text>
</comment>
<dbReference type="AlphaFoldDB" id="A0AAD8XX86"/>
<dbReference type="Proteomes" id="UP001224775">
    <property type="component" value="Unassembled WGS sequence"/>
</dbReference>
<accession>A0AAD8XX86</accession>
<proteinExistence type="inferred from homology"/>
<organism evidence="9 10">
    <name type="scientific">Skeletonema marinoi</name>
    <dbReference type="NCBI Taxonomy" id="267567"/>
    <lineage>
        <taxon>Eukaryota</taxon>
        <taxon>Sar</taxon>
        <taxon>Stramenopiles</taxon>
        <taxon>Ochrophyta</taxon>
        <taxon>Bacillariophyta</taxon>
        <taxon>Coscinodiscophyceae</taxon>
        <taxon>Thalassiosirophycidae</taxon>
        <taxon>Thalassiosirales</taxon>
        <taxon>Skeletonemataceae</taxon>
        <taxon>Skeletonema</taxon>
        <taxon>Skeletonema marinoi-dohrnii complex</taxon>
    </lineage>
</organism>
<dbReference type="EMBL" id="JATAAI010000035">
    <property type="protein sequence ID" value="KAK1735093.1"/>
    <property type="molecule type" value="Genomic_DNA"/>
</dbReference>
<keyword evidence="8" id="KW-0148">Chlorophyll</keyword>
<dbReference type="PANTHER" id="PTHR21649">
    <property type="entry name" value="CHLOROPHYLL A/B BINDING PROTEIN"/>
    <property type="match status" value="1"/>
</dbReference>
<keyword evidence="5" id="KW-0602">Photosynthesis</keyword>
<keyword evidence="6" id="KW-0934">Plastid</keyword>
<dbReference type="GO" id="GO:0016020">
    <property type="term" value="C:membrane"/>
    <property type="evidence" value="ECO:0007669"/>
    <property type="project" value="InterPro"/>
</dbReference>
<reference evidence="9" key="1">
    <citation type="submission" date="2023-06" db="EMBL/GenBank/DDBJ databases">
        <title>Survivors Of The Sea: Transcriptome response of Skeletonema marinoi to long-term dormancy.</title>
        <authorList>
            <person name="Pinder M.I.M."/>
            <person name="Kourtchenko O."/>
            <person name="Robertson E.K."/>
            <person name="Larsson T."/>
            <person name="Maumus F."/>
            <person name="Osuna-Cruz C.M."/>
            <person name="Vancaester E."/>
            <person name="Stenow R."/>
            <person name="Vandepoele K."/>
            <person name="Ploug H."/>
            <person name="Bruchert V."/>
            <person name="Godhe A."/>
            <person name="Topel M."/>
        </authorList>
    </citation>
    <scope>NUCLEOTIDE SEQUENCE</scope>
    <source>
        <strain evidence="9">R05AC</strain>
    </source>
</reference>
<name>A0AAD8XX86_9STRA</name>
<dbReference type="InterPro" id="IPR022796">
    <property type="entry name" value="Chloroa_b-bind"/>
</dbReference>
<sequence>SYDPLLLLLQSFCFCSTSTTSSSHYHNFLQTTTIMKTVILATLIAGAAAFAPAQSGVRTTSLNAVPEADAQYTDDIGVVAPLGVWDPSGILARGPEEVARLRELEIKHGRIAMLGVVGYLTTYAGVRLPGLEDVPCGWAAVTSGDLPFEVAGQFFATTIMMEMFNRDNAGTGQFPGDYRNGYIDFGWDKQSDAWKKNKRTIELNQGRAAQMGLLGLMFHDALGNVADILP</sequence>
<evidence type="ECO:0000256" key="4">
    <source>
        <dbReference type="ARBA" id="ARBA00022528"/>
    </source>
</evidence>
<feature type="binding site" evidence="8">
    <location>
        <position position="85"/>
    </location>
    <ligand>
        <name>chlorophyll a</name>
        <dbReference type="ChEBI" id="CHEBI:58416"/>
        <label>1</label>
    </ligand>
</feature>
<comment type="subcellular location">
    <subcellularLocation>
        <location evidence="2">Plastid</location>
        <location evidence="2">Chloroplast</location>
    </subcellularLocation>
</comment>
<evidence type="ECO:0000313" key="10">
    <source>
        <dbReference type="Proteomes" id="UP001224775"/>
    </source>
</evidence>
<dbReference type="Gene3D" id="1.10.3460.10">
    <property type="entry name" value="Chlorophyll a/b binding protein domain"/>
    <property type="match status" value="1"/>
</dbReference>
<keyword evidence="4" id="KW-0150">Chloroplast</keyword>
<gene>
    <name evidence="9" type="ORF">QTG54_014159</name>
</gene>
<evidence type="ECO:0000256" key="5">
    <source>
        <dbReference type="ARBA" id="ARBA00022531"/>
    </source>
</evidence>
<dbReference type="GO" id="GO:0016168">
    <property type="term" value="F:chlorophyll binding"/>
    <property type="evidence" value="ECO:0007669"/>
    <property type="project" value="UniProtKB-KW"/>
</dbReference>
<evidence type="ECO:0000256" key="7">
    <source>
        <dbReference type="ARBA" id="ARBA00023243"/>
    </source>
</evidence>
<comment type="caution">
    <text evidence="9">The sequence shown here is derived from an EMBL/GenBank/DDBJ whole genome shotgun (WGS) entry which is preliminary data.</text>
</comment>
<keyword evidence="7" id="KW-0437">Light-harvesting polypeptide</keyword>
<evidence type="ECO:0000256" key="3">
    <source>
        <dbReference type="ARBA" id="ARBA00005933"/>
    </source>
</evidence>
<dbReference type="InterPro" id="IPR001344">
    <property type="entry name" value="Chloro_AB-bd_pln"/>
</dbReference>
<dbReference type="GO" id="GO:0030076">
    <property type="term" value="C:light-harvesting complex"/>
    <property type="evidence" value="ECO:0007669"/>
    <property type="project" value="UniProtKB-KW"/>
</dbReference>
<feature type="binding site" description="axial binding residue" evidence="8">
    <location>
        <position position="110"/>
    </location>
    <ligand>
        <name>chlorophyll b</name>
        <dbReference type="ChEBI" id="CHEBI:61721"/>
        <label>1</label>
    </ligand>
    <ligandPart>
        <name>Mg</name>
        <dbReference type="ChEBI" id="CHEBI:25107"/>
    </ligandPart>
</feature>
<evidence type="ECO:0000256" key="1">
    <source>
        <dbReference type="ARBA" id="ARBA00004022"/>
    </source>
</evidence>
<dbReference type="GO" id="GO:0009765">
    <property type="term" value="P:photosynthesis, light harvesting"/>
    <property type="evidence" value="ECO:0007669"/>
    <property type="project" value="InterPro"/>
</dbReference>
<feature type="non-terminal residue" evidence="9">
    <location>
        <position position="1"/>
    </location>
</feature>
<keyword evidence="8" id="KW-0157">Chromophore</keyword>